<dbReference type="RefSeq" id="WP_038454214.1">
    <property type="nucleotide sequence ID" value="NZ_CP009043.1"/>
</dbReference>
<dbReference type="STRING" id="1244531.CIG2463D_0912"/>
<reference evidence="2" key="1">
    <citation type="journal article" date="2014" name="Genome Announc.">
        <title>Complete Genome Sequence of Campylobacter iguaniorum Strain 1485ET, Isolated from a Bearded Dragon (Pogona vitticeps).</title>
        <authorList>
            <person name="Gilbert M.J."/>
            <person name="Miller W.G."/>
            <person name="Yee E."/>
            <person name="Kik M."/>
            <person name="Wagenaar J.A."/>
            <person name="Duim B."/>
        </authorList>
    </citation>
    <scope>NUCLEOTIDE SEQUENCE [LARGE SCALE GENOMIC DNA]</scope>
    <source>
        <strain evidence="2">1485E</strain>
    </source>
</reference>
<keyword evidence="2" id="KW-1185">Reference proteome</keyword>
<name>A0A076F947_9BACT</name>
<gene>
    <name evidence="1" type="ORF">CIG1485E_0912</name>
</gene>
<dbReference type="Proteomes" id="UP000028486">
    <property type="component" value="Chromosome"/>
</dbReference>
<proteinExistence type="predicted"/>
<dbReference type="EMBL" id="CP009043">
    <property type="protein sequence ID" value="AII14750.1"/>
    <property type="molecule type" value="Genomic_DNA"/>
</dbReference>
<dbReference type="HOGENOM" id="CLU_153718_0_0_7"/>
<organism evidence="1 2">
    <name type="scientific">Campylobacter iguaniorum</name>
    <dbReference type="NCBI Taxonomy" id="1244531"/>
    <lineage>
        <taxon>Bacteria</taxon>
        <taxon>Pseudomonadati</taxon>
        <taxon>Campylobacterota</taxon>
        <taxon>Epsilonproteobacteria</taxon>
        <taxon>Campylobacterales</taxon>
        <taxon>Campylobacteraceae</taxon>
        <taxon>Campylobacter</taxon>
    </lineage>
</organism>
<dbReference type="KEGG" id="caj:CIG1485E_0912"/>
<evidence type="ECO:0008006" key="3">
    <source>
        <dbReference type="Google" id="ProtNLM"/>
    </source>
</evidence>
<sequence>MKKFTLIALCCIFMSGNDEIIKQYTNFIQDINEKRTGLTEIEIQSLSNPFIIKPQTAVSSNIVDINETQDPYRLYAIFDNKVKINSLWLKKGDLIGPYTVEKIKQSSVILKNQTQNLELNLTKGDKNVNISYK</sequence>
<evidence type="ECO:0000313" key="2">
    <source>
        <dbReference type="Proteomes" id="UP000028486"/>
    </source>
</evidence>
<dbReference type="PATRIC" id="fig|1244531.5.peg.912"/>
<evidence type="ECO:0000313" key="1">
    <source>
        <dbReference type="EMBL" id="AII14750.1"/>
    </source>
</evidence>
<dbReference type="OrthoDB" id="5355638at2"/>
<dbReference type="AlphaFoldDB" id="A0A076F947"/>
<accession>A0A076F947</accession>
<protein>
    <recommendedName>
        <fullName evidence="3">Transformation system protein</fullName>
    </recommendedName>
</protein>